<dbReference type="Proteomes" id="UP001370348">
    <property type="component" value="Chromosome"/>
</dbReference>
<dbReference type="EMBL" id="CP089984">
    <property type="protein sequence ID" value="WXB11730.1"/>
    <property type="molecule type" value="Genomic_DNA"/>
</dbReference>
<accession>A0ABZ2LRD5</accession>
<evidence type="ECO:0000313" key="2">
    <source>
        <dbReference type="Proteomes" id="UP001370348"/>
    </source>
</evidence>
<gene>
    <name evidence="1" type="ORF">LZC94_28210</name>
</gene>
<protein>
    <submittedName>
        <fullName evidence="1">Uncharacterized protein</fullName>
    </submittedName>
</protein>
<sequence>MPRSTGESAIQITVRVAPEWLPRADRIAEEMRQPGFQMTRTTIFRIALAAGLDWLEREAGIEADERKPESIP</sequence>
<organism evidence="1 2">
    <name type="scientific">Pendulispora albinea</name>
    <dbReference type="NCBI Taxonomy" id="2741071"/>
    <lineage>
        <taxon>Bacteria</taxon>
        <taxon>Pseudomonadati</taxon>
        <taxon>Myxococcota</taxon>
        <taxon>Myxococcia</taxon>
        <taxon>Myxococcales</taxon>
        <taxon>Sorangiineae</taxon>
        <taxon>Pendulisporaceae</taxon>
        <taxon>Pendulispora</taxon>
    </lineage>
</organism>
<dbReference type="RefSeq" id="WP_394821352.1">
    <property type="nucleotide sequence ID" value="NZ_CP089984.1"/>
</dbReference>
<reference evidence="1 2" key="1">
    <citation type="submission" date="2021-12" db="EMBL/GenBank/DDBJ databases">
        <title>Discovery of the Pendulisporaceae a myxobacterial family with distinct sporulation behavior and unique specialized metabolism.</title>
        <authorList>
            <person name="Garcia R."/>
            <person name="Popoff A."/>
            <person name="Bader C.D."/>
            <person name="Loehr J."/>
            <person name="Walesch S."/>
            <person name="Walt C."/>
            <person name="Boldt J."/>
            <person name="Bunk B."/>
            <person name="Haeckl F.J.F.P.J."/>
            <person name="Gunesch A.P."/>
            <person name="Birkelbach J."/>
            <person name="Nuebel U."/>
            <person name="Pietschmann T."/>
            <person name="Bach T."/>
            <person name="Mueller R."/>
        </authorList>
    </citation>
    <scope>NUCLEOTIDE SEQUENCE [LARGE SCALE GENOMIC DNA]</scope>
    <source>
        <strain evidence="1 2">MSr11954</strain>
    </source>
</reference>
<evidence type="ECO:0000313" key="1">
    <source>
        <dbReference type="EMBL" id="WXB11730.1"/>
    </source>
</evidence>
<keyword evidence="2" id="KW-1185">Reference proteome</keyword>
<name>A0ABZ2LRD5_9BACT</name>
<proteinExistence type="predicted"/>